<proteinExistence type="predicted"/>
<name>A0A0K2TCT0_LEPSM</name>
<dbReference type="AlphaFoldDB" id="A0A0K2TCT0"/>
<organism evidence="1">
    <name type="scientific">Lepeophtheirus salmonis</name>
    <name type="common">Salmon louse</name>
    <name type="synonym">Caligus salmonis</name>
    <dbReference type="NCBI Taxonomy" id="72036"/>
    <lineage>
        <taxon>Eukaryota</taxon>
        <taxon>Metazoa</taxon>
        <taxon>Ecdysozoa</taxon>
        <taxon>Arthropoda</taxon>
        <taxon>Crustacea</taxon>
        <taxon>Multicrustacea</taxon>
        <taxon>Hexanauplia</taxon>
        <taxon>Copepoda</taxon>
        <taxon>Siphonostomatoida</taxon>
        <taxon>Caligidae</taxon>
        <taxon>Lepeophtheirus</taxon>
    </lineage>
</organism>
<dbReference type="EMBL" id="HACA01006299">
    <property type="protein sequence ID" value="CDW23660.1"/>
    <property type="molecule type" value="Transcribed_RNA"/>
</dbReference>
<accession>A0A0K2TCT0</accession>
<protein>
    <submittedName>
        <fullName evidence="1">Uncharacterized protein</fullName>
    </submittedName>
</protein>
<reference evidence="1" key="1">
    <citation type="submission" date="2014-05" db="EMBL/GenBank/DDBJ databases">
        <authorList>
            <person name="Chronopoulou M."/>
        </authorList>
    </citation>
    <scope>NUCLEOTIDE SEQUENCE</scope>
    <source>
        <tissue evidence="1">Whole organism</tissue>
    </source>
</reference>
<evidence type="ECO:0000313" key="1">
    <source>
        <dbReference type="EMBL" id="CDW23660.1"/>
    </source>
</evidence>
<sequence length="40" mass="4785">MRMNISVSFVRKIHTNHYELNVFPRSSQHFYTPSPSSIYL</sequence>